<sequence length="84" mass="9977">MIIGDFVRKRKHLFWSTKNYDGLSEGAIVEGVLNYGDMNDVKELISLLGIQKVSKIFNEQINRPRINYRPEIKNYFQLYFQKYA</sequence>
<accession>A0A1G1VCS5</accession>
<organism evidence="1 2">
    <name type="scientific">Candidatus Blackburnbacteria bacterium RIFCSPLOWO2_01_FULL_41_27</name>
    <dbReference type="NCBI Taxonomy" id="1797520"/>
    <lineage>
        <taxon>Bacteria</taxon>
        <taxon>Candidatus Blackburniibacteriota</taxon>
    </lineage>
</organism>
<dbReference type="EMBL" id="MHCD01000040">
    <property type="protein sequence ID" value="OGY13175.1"/>
    <property type="molecule type" value="Genomic_DNA"/>
</dbReference>
<dbReference type="Proteomes" id="UP000177685">
    <property type="component" value="Unassembled WGS sequence"/>
</dbReference>
<gene>
    <name evidence="1" type="ORF">A3A58_01975</name>
</gene>
<reference evidence="1 2" key="1">
    <citation type="journal article" date="2016" name="Nat. Commun.">
        <title>Thousands of microbial genomes shed light on interconnected biogeochemical processes in an aquifer system.</title>
        <authorList>
            <person name="Anantharaman K."/>
            <person name="Brown C.T."/>
            <person name="Hug L.A."/>
            <person name="Sharon I."/>
            <person name="Castelle C.J."/>
            <person name="Probst A.J."/>
            <person name="Thomas B.C."/>
            <person name="Singh A."/>
            <person name="Wilkins M.J."/>
            <person name="Karaoz U."/>
            <person name="Brodie E.L."/>
            <person name="Williams K.H."/>
            <person name="Hubbard S.S."/>
            <person name="Banfield J.F."/>
        </authorList>
    </citation>
    <scope>NUCLEOTIDE SEQUENCE [LARGE SCALE GENOMIC DNA]</scope>
</reference>
<proteinExistence type="predicted"/>
<evidence type="ECO:0000313" key="1">
    <source>
        <dbReference type="EMBL" id="OGY13175.1"/>
    </source>
</evidence>
<dbReference type="AlphaFoldDB" id="A0A1G1VCS5"/>
<name>A0A1G1VCS5_9BACT</name>
<protein>
    <submittedName>
        <fullName evidence="1">Uncharacterized protein</fullName>
    </submittedName>
</protein>
<comment type="caution">
    <text evidence="1">The sequence shown here is derived from an EMBL/GenBank/DDBJ whole genome shotgun (WGS) entry which is preliminary data.</text>
</comment>
<evidence type="ECO:0000313" key="2">
    <source>
        <dbReference type="Proteomes" id="UP000177685"/>
    </source>
</evidence>